<keyword evidence="4 7" id="KW-0812">Transmembrane</keyword>
<dbReference type="EMBL" id="QVEU01000002">
    <property type="protein sequence ID" value="RGB77282.1"/>
    <property type="molecule type" value="Genomic_DNA"/>
</dbReference>
<organism evidence="8 9">
    <name type="scientific">Anaerococcus nagyae</name>
    <dbReference type="NCBI Taxonomy" id="1755241"/>
    <lineage>
        <taxon>Bacteria</taxon>
        <taxon>Bacillati</taxon>
        <taxon>Bacillota</taxon>
        <taxon>Tissierellia</taxon>
        <taxon>Tissierellales</taxon>
        <taxon>Peptoniphilaceae</taxon>
        <taxon>Anaerococcus</taxon>
    </lineage>
</organism>
<gene>
    <name evidence="7" type="primary">lgt</name>
    <name evidence="8" type="ORF">DXA39_03445</name>
</gene>
<evidence type="ECO:0000256" key="3">
    <source>
        <dbReference type="ARBA" id="ARBA00022679"/>
    </source>
</evidence>
<dbReference type="Pfam" id="PF01790">
    <property type="entry name" value="LGT"/>
    <property type="match status" value="1"/>
</dbReference>
<dbReference type="GO" id="GO:0005886">
    <property type="term" value="C:plasma membrane"/>
    <property type="evidence" value="ECO:0007669"/>
    <property type="project" value="UniProtKB-SubCell"/>
</dbReference>
<feature type="transmembrane region" description="Helical" evidence="7">
    <location>
        <begin position="49"/>
        <end position="69"/>
    </location>
</feature>
<comment type="subcellular location">
    <subcellularLocation>
        <location evidence="7">Cell membrane</location>
        <topology evidence="7">Multi-pass membrane protein</topology>
    </subcellularLocation>
</comment>
<comment type="similarity">
    <text evidence="1 7">Belongs to the Lgt family.</text>
</comment>
<evidence type="ECO:0000313" key="8">
    <source>
        <dbReference type="EMBL" id="RGB77282.1"/>
    </source>
</evidence>
<feature type="transmembrane region" description="Helical" evidence="7">
    <location>
        <begin position="223"/>
        <end position="242"/>
    </location>
</feature>
<keyword evidence="8" id="KW-0449">Lipoprotein</keyword>
<comment type="function">
    <text evidence="7">Catalyzes the transfer of the diacylglyceryl group from phosphatidylglycerol to the sulfhydryl group of the N-terminal cysteine of a prolipoprotein, the first step in the formation of mature lipoproteins.</text>
</comment>
<dbReference type="Proteomes" id="UP000261011">
    <property type="component" value="Unassembled WGS sequence"/>
</dbReference>
<dbReference type="PANTHER" id="PTHR30589:SF0">
    <property type="entry name" value="PHOSPHATIDYLGLYCEROL--PROLIPOPROTEIN DIACYLGLYCERYL TRANSFERASE"/>
    <property type="match status" value="1"/>
</dbReference>
<protein>
    <recommendedName>
        <fullName evidence="7">Phosphatidylglycerol--prolipoprotein diacylglyceryl transferase</fullName>
        <ecNumber evidence="7">2.5.1.145</ecNumber>
    </recommendedName>
</protein>
<sequence>MMTFDFNRVAFSLFGIDVYWYALLIIAGMLLGTYFAKKELVRRGFDEDFIYDILFVAIPIGILGARFWYVLFEWDYYSQNPGQILNIRGGGLAIHGGIVFGTLATYFFAKKKHLPFLDLTDVLVPSLALGQGIGRWGNFMNQEAHGGPTDLPWGIVIDGVKVHPTFLYESIGDIIIFLILINWRKRNPDKGKQSAVYLMGYGLIRFFVEGLRTDSLYLGPIRIAQLMSLLFIVLGLIIYVIANKKHVPPYFSPKRAKEEKKQNIVRFK</sequence>
<dbReference type="GO" id="GO:0008961">
    <property type="term" value="F:phosphatidylglycerol-prolipoprotein diacylglyceryl transferase activity"/>
    <property type="evidence" value="ECO:0007669"/>
    <property type="project" value="UniProtKB-UniRule"/>
</dbReference>
<evidence type="ECO:0000256" key="6">
    <source>
        <dbReference type="ARBA" id="ARBA00023136"/>
    </source>
</evidence>
<proteinExistence type="inferred from homology"/>
<feature type="transmembrane region" description="Helical" evidence="7">
    <location>
        <begin position="166"/>
        <end position="183"/>
    </location>
</feature>
<dbReference type="UniPathway" id="UPA00664"/>
<keyword evidence="5 7" id="KW-1133">Transmembrane helix</keyword>
<evidence type="ECO:0000256" key="1">
    <source>
        <dbReference type="ARBA" id="ARBA00007150"/>
    </source>
</evidence>
<dbReference type="PANTHER" id="PTHR30589">
    <property type="entry name" value="PROLIPOPROTEIN DIACYLGLYCERYL TRANSFERASE"/>
    <property type="match status" value="1"/>
</dbReference>
<feature type="transmembrane region" description="Helical" evidence="7">
    <location>
        <begin position="195"/>
        <end position="211"/>
    </location>
</feature>
<keyword evidence="3 7" id="KW-0808">Transferase</keyword>
<evidence type="ECO:0000256" key="2">
    <source>
        <dbReference type="ARBA" id="ARBA00022475"/>
    </source>
</evidence>
<feature type="transmembrane region" description="Helical" evidence="7">
    <location>
        <begin position="89"/>
        <end position="109"/>
    </location>
</feature>
<dbReference type="OrthoDB" id="871140at2"/>
<dbReference type="GO" id="GO:0042158">
    <property type="term" value="P:lipoprotein biosynthetic process"/>
    <property type="evidence" value="ECO:0007669"/>
    <property type="project" value="UniProtKB-UniRule"/>
</dbReference>
<evidence type="ECO:0000256" key="5">
    <source>
        <dbReference type="ARBA" id="ARBA00022989"/>
    </source>
</evidence>
<keyword evidence="6 7" id="KW-0472">Membrane</keyword>
<feature type="binding site" evidence="7">
    <location>
        <position position="135"/>
    </location>
    <ligand>
        <name>a 1,2-diacyl-sn-glycero-3-phospho-(1'-sn-glycerol)</name>
        <dbReference type="ChEBI" id="CHEBI:64716"/>
    </ligand>
</feature>
<dbReference type="AlphaFoldDB" id="A0A3E2TJW9"/>
<dbReference type="NCBIfam" id="TIGR00544">
    <property type="entry name" value="lgt"/>
    <property type="match status" value="1"/>
</dbReference>
<reference evidence="8 9" key="1">
    <citation type="submission" date="2018-08" db="EMBL/GenBank/DDBJ databases">
        <title>A genome reference for cultivated species of the human gut microbiota.</title>
        <authorList>
            <person name="Zou Y."/>
            <person name="Xue W."/>
            <person name="Luo G."/>
        </authorList>
    </citation>
    <scope>NUCLEOTIDE SEQUENCE [LARGE SCALE GENOMIC DNA]</scope>
    <source>
        <strain evidence="8 9">OF01-3</strain>
    </source>
</reference>
<comment type="caution">
    <text evidence="8">The sequence shown here is derived from an EMBL/GenBank/DDBJ whole genome shotgun (WGS) entry which is preliminary data.</text>
</comment>
<evidence type="ECO:0000313" key="9">
    <source>
        <dbReference type="Proteomes" id="UP000261011"/>
    </source>
</evidence>
<dbReference type="EC" id="2.5.1.145" evidence="7"/>
<evidence type="ECO:0000256" key="7">
    <source>
        <dbReference type="HAMAP-Rule" id="MF_01147"/>
    </source>
</evidence>
<keyword evidence="2 7" id="KW-1003">Cell membrane</keyword>
<dbReference type="HAMAP" id="MF_01147">
    <property type="entry name" value="Lgt"/>
    <property type="match status" value="1"/>
</dbReference>
<name>A0A3E2TJW9_9FIRM</name>
<dbReference type="PROSITE" id="PS01311">
    <property type="entry name" value="LGT"/>
    <property type="match status" value="1"/>
</dbReference>
<dbReference type="InterPro" id="IPR001640">
    <property type="entry name" value="Lgt"/>
</dbReference>
<comment type="pathway">
    <text evidence="7">Protein modification; lipoprotein biosynthesis (diacylglyceryl transfer).</text>
</comment>
<accession>A0A3E2TJW9</accession>
<comment type="catalytic activity">
    <reaction evidence="7">
        <text>L-cysteinyl-[prolipoprotein] + a 1,2-diacyl-sn-glycero-3-phospho-(1'-sn-glycerol) = an S-1,2-diacyl-sn-glyceryl-L-cysteinyl-[prolipoprotein] + sn-glycerol 1-phosphate + H(+)</text>
        <dbReference type="Rhea" id="RHEA:56712"/>
        <dbReference type="Rhea" id="RHEA-COMP:14679"/>
        <dbReference type="Rhea" id="RHEA-COMP:14680"/>
        <dbReference type="ChEBI" id="CHEBI:15378"/>
        <dbReference type="ChEBI" id="CHEBI:29950"/>
        <dbReference type="ChEBI" id="CHEBI:57685"/>
        <dbReference type="ChEBI" id="CHEBI:64716"/>
        <dbReference type="ChEBI" id="CHEBI:140658"/>
        <dbReference type="EC" id="2.5.1.145"/>
    </reaction>
</comment>
<evidence type="ECO:0000256" key="4">
    <source>
        <dbReference type="ARBA" id="ARBA00022692"/>
    </source>
</evidence>
<keyword evidence="9" id="KW-1185">Reference proteome</keyword>
<feature type="transmembrane region" description="Helical" evidence="7">
    <location>
        <begin position="18"/>
        <end position="37"/>
    </location>
</feature>